<organism evidence="1 2">
    <name type="scientific">Bacillus methanolicus PB1</name>
    <dbReference type="NCBI Taxonomy" id="997296"/>
    <lineage>
        <taxon>Bacteria</taxon>
        <taxon>Bacillati</taxon>
        <taxon>Bacillota</taxon>
        <taxon>Bacilli</taxon>
        <taxon>Bacillales</taxon>
        <taxon>Bacillaceae</taxon>
        <taxon>Bacillus</taxon>
    </lineage>
</organism>
<dbReference type="EMBL" id="AFEU01000002">
    <property type="protein sequence ID" value="EIJ80462.1"/>
    <property type="molecule type" value="Genomic_DNA"/>
</dbReference>
<proteinExistence type="predicted"/>
<gene>
    <name evidence="1" type="ORF">PB1_08882</name>
</gene>
<name>I3E1U1_BACMT</name>
<dbReference type="PATRIC" id="fig|997296.3.peg.1886"/>
<protein>
    <submittedName>
        <fullName evidence="1">Uncharacterized protein</fullName>
    </submittedName>
</protein>
<evidence type="ECO:0000313" key="1">
    <source>
        <dbReference type="EMBL" id="EIJ80462.1"/>
    </source>
</evidence>
<evidence type="ECO:0000313" key="2">
    <source>
        <dbReference type="Proteomes" id="UP000010523"/>
    </source>
</evidence>
<keyword evidence="2" id="KW-1185">Reference proteome</keyword>
<reference evidence="1 2" key="1">
    <citation type="journal article" date="2012" name="Appl. Environ. Microbiol.">
        <title>Genome Sequence of Thermotolerant Bacillus methanolicus: Features and Regulation Related to Methylotrophy and Production of L-Lysine and L-Glutamate from Methanol.</title>
        <authorList>
            <person name="Heggeset T.M."/>
            <person name="Krog A."/>
            <person name="Balzer S."/>
            <person name="Wentzel A."/>
            <person name="Ellingsen T.E."/>
            <person name="Brautaset T."/>
        </authorList>
    </citation>
    <scope>NUCLEOTIDE SEQUENCE [LARGE SCALE GENOMIC DNA]</scope>
    <source>
        <strain evidence="1 2">PB1</strain>
    </source>
</reference>
<dbReference type="AlphaFoldDB" id="I3E1U1"/>
<accession>I3E1U1</accession>
<comment type="caution">
    <text evidence="1">The sequence shown here is derived from an EMBL/GenBank/DDBJ whole genome shotgun (WGS) entry which is preliminary data.</text>
</comment>
<sequence>MISYLLQSAALSIVFSEEKRTGANSYMKKAKTQKGNSHVRDERKLMRVCFGGA</sequence>
<dbReference type="Proteomes" id="UP000010523">
    <property type="component" value="Unassembled WGS sequence"/>
</dbReference>